<gene>
    <name evidence="1" type="ORF">ACEZDB_38415</name>
</gene>
<accession>A0ABV6XE55</accession>
<proteinExistence type="predicted"/>
<comment type="caution">
    <text evidence="1">The sequence shown here is derived from an EMBL/GenBank/DDBJ whole genome shotgun (WGS) entry which is preliminary data.</text>
</comment>
<evidence type="ECO:0000313" key="2">
    <source>
        <dbReference type="Proteomes" id="UP001592530"/>
    </source>
</evidence>
<dbReference type="Proteomes" id="UP001592530">
    <property type="component" value="Unassembled WGS sequence"/>
</dbReference>
<dbReference type="RefSeq" id="WP_380560216.1">
    <property type="nucleotide sequence ID" value="NZ_JBHEZY010000036.1"/>
</dbReference>
<dbReference type="EMBL" id="JBHEZY010000036">
    <property type="protein sequence ID" value="MFC1436523.1"/>
    <property type="molecule type" value="Genomic_DNA"/>
</dbReference>
<sequence length="129" mass="14261">MNTRPPCSASEAWPQFLHGRPVLVYPGATGLAEEGWTSVFELPDAPVPSRQWFAVLEDIEFLLVQRPGGRHWFAGPLQSTREWRRAARSFRSVLQLTGPFTSPGEFAASAAAGEVRAVTVPFVLVGRLW</sequence>
<reference evidence="1 2" key="1">
    <citation type="submission" date="2024-09" db="EMBL/GenBank/DDBJ databases">
        <authorList>
            <person name="Lee S.D."/>
        </authorList>
    </citation>
    <scope>NUCLEOTIDE SEQUENCE [LARGE SCALE GENOMIC DNA]</scope>
    <source>
        <strain evidence="1 2">N1-3</strain>
    </source>
</reference>
<evidence type="ECO:0000313" key="1">
    <source>
        <dbReference type="EMBL" id="MFC1436523.1"/>
    </source>
</evidence>
<protein>
    <submittedName>
        <fullName evidence="1">Uncharacterized protein</fullName>
    </submittedName>
</protein>
<organism evidence="1 2">
    <name type="scientific">Streptacidiphilus alkalitolerans</name>
    <dbReference type="NCBI Taxonomy" id="3342712"/>
    <lineage>
        <taxon>Bacteria</taxon>
        <taxon>Bacillati</taxon>
        <taxon>Actinomycetota</taxon>
        <taxon>Actinomycetes</taxon>
        <taxon>Kitasatosporales</taxon>
        <taxon>Streptomycetaceae</taxon>
        <taxon>Streptacidiphilus</taxon>
    </lineage>
</organism>
<name>A0ABV6XE55_9ACTN</name>